<dbReference type="FunFam" id="3.40.50.300:FF:001447">
    <property type="entry name" value="Ras-related protein Rab-1B"/>
    <property type="match status" value="1"/>
</dbReference>
<evidence type="ECO:0000313" key="3">
    <source>
        <dbReference type="Proteomes" id="UP000054498"/>
    </source>
</evidence>
<dbReference type="Pfam" id="PF00071">
    <property type="entry name" value="Ras"/>
    <property type="match status" value="1"/>
</dbReference>
<dbReference type="InterPro" id="IPR001806">
    <property type="entry name" value="Small_GTPase"/>
</dbReference>
<keyword evidence="3" id="KW-1185">Reference proteome</keyword>
<dbReference type="PANTHER" id="PTHR47979">
    <property type="entry name" value="DRAB11-RELATED"/>
    <property type="match status" value="1"/>
</dbReference>
<dbReference type="SMART" id="SM00174">
    <property type="entry name" value="RHO"/>
    <property type="match status" value="1"/>
</dbReference>
<accession>A0A0D2KJU6</accession>
<dbReference type="STRING" id="145388.A0A0D2KJU6"/>
<dbReference type="PRINTS" id="PR00449">
    <property type="entry name" value="RASTRNSFRMNG"/>
</dbReference>
<dbReference type="SMART" id="SM00175">
    <property type="entry name" value="RAB"/>
    <property type="match status" value="1"/>
</dbReference>
<dbReference type="PROSITE" id="PS51421">
    <property type="entry name" value="RAS"/>
    <property type="match status" value="1"/>
</dbReference>
<reference evidence="2 3" key="1">
    <citation type="journal article" date="2013" name="BMC Genomics">
        <title>Reconstruction of the lipid metabolism for the microalga Monoraphidium neglectum from its genome sequence reveals characteristics suitable for biofuel production.</title>
        <authorList>
            <person name="Bogen C."/>
            <person name="Al-Dilaimi A."/>
            <person name="Albersmeier A."/>
            <person name="Wichmann J."/>
            <person name="Grundmann M."/>
            <person name="Rupp O."/>
            <person name="Lauersen K.J."/>
            <person name="Blifernez-Klassen O."/>
            <person name="Kalinowski J."/>
            <person name="Goesmann A."/>
            <person name="Mussgnug J.H."/>
            <person name="Kruse O."/>
        </authorList>
    </citation>
    <scope>NUCLEOTIDE SEQUENCE [LARGE SCALE GENOMIC DNA]</scope>
    <source>
        <strain evidence="2 3">SAG 48.87</strain>
    </source>
</reference>
<dbReference type="InterPro" id="IPR027417">
    <property type="entry name" value="P-loop_NTPase"/>
</dbReference>
<evidence type="ECO:0000256" key="1">
    <source>
        <dbReference type="ARBA" id="ARBA00006270"/>
    </source>
</evidence>
<dbReference type="SMART" id="SM00176">
    <property type="entry name" value="RAN"/>
    <property type="match status" value="1"/>
</dbReference>
<dbReference type="NCBIfam" id="TIGR00231">
    <property type="entry name" value="small_GTP"/>
    <property type="match status" value="1"/>
</dbReference>
<dbReference type="OrthoDB" id="8830751at2759"/>
<dbReference type="Proteomes" id="UP000054498">
    <property type="component" value="Unassembled WGS sequence"/>
</dbReference>
<dbReference type="Gene3D" id="3.40.50.300">
    <property type="entry name" value="P-loop containing nucleotide triphosphate hydrolases"/>
    <property type="match status" value="1"/>
</dbReference>
<dbReference type="RefSeq" id="XP_013895123.1">
    <property type="nucleotide sequence ID" value="XM_014039669.1"/>
</dbReference>
<dbReference type="GeneID" id="25729163"/>
<dbReference type="KEGG" id="mng:MNEG_11859"/>
<organism evidence="2 3">
    <name type="scientific">Monoraphidium neglectum</name>
    <dbReference type="NCBI Taxonomy" id="145388"/>
    <lineage>
        <taxon>Eukaryota</taxon>
        <taxon>Viridiplantae</taxon>
        <taxon>Chlorophyta</taxon>
        <taxon>core chlorophytes</taxon>
        <taxon>Chlorophyceae</taxon>
        <taxon>CS clade</taxon>
        <taxon>Sphaeropleales</taxon>
        <taxon>Selenastraceae</taxon>
        <taxon>Monoraphidium</taxon>
    </lineage>
</organism>
<gene>
    <name evidence="2" type="ORF">MNEG_11859</name>
</gene>
<proteinExistence type="inferred from homology"/>
<comment type="similarity">
    <text evidence="1">Belongs to the small GTPase superfamily. Rab family.</text>
</comment>
<dbReference type="SMART" id="SM00173">
    <property type="entry name" value="RAS"/>
    <property type="match status" value="1"/>
</dbReference>
<dbReference type="GO" id="GO:0003924">
    <property type="term" value="F:GTPase activity"/>
    <property type="evidence" value="ECO:0007669"/>
    <property type="project" value="InterPro"/>
</dbReference>
<dbReference type="GO" id="GO:0005525">
    <property type="term" value="F:GTP binding"/>
    <property type="evidence" value="ECO:0007669"/>
    <property type="project" value="InterPro"/>
</dbReference>
<dbReference type="InterPro" id="IPR050209">
    <property type="entry name" value="Rab_GTPases_membrane_traffic"/>
</dbReference>
<protein>
    <submittedName>
        <fullName evidence="2">Putative DnaJ subfamily C member 27-B</fullName>
    </submittedName>
</protein>
<name>A0A0D2KJU6_9CHLO</name>
<dbReference type="AlphaFoldDB" id="A0A0D2KJU6"/>
<dbReference type="SUPFAM" id="SSF52540">
    <property type="entry name" value="P-loop containing nucleoside triphosphate hydrolases"/>
    <property type="match status" value="1"/>
</dbReference>
<dbReference type="EMBL" id="KK103159">
    <property type="protein sequence ID" value="KIY96103.1"/>
    <property type="molecule type" value="Genomic_DNA"/>
</dbReference>
<dbReference type="InterPro" id="IPR005225">
    <property type="entry name" value="Small_GTP-bd"/>
</dbReference>
<evidence type="ECO:0000313" key="2">
    <source>
        <dbReference type="EMBL" id="KIY96103.1"/>
    </source>
</evidence>
<sequence>MQDHAPQRQRQGRAARTRMVRIKVVSLGDCGVGKSCLIKRYCEGKFISKYIPTIGVDYGVKPVKLGDFEASSPGKRTVRVNLWDMAGPDDYLEVRNEFYRDTQGALLVFDVGSRVSFEALPRWLDEARCCGAPRDMVVCVVGTKADAAPASRRVPEQEARDWALARGLRYFEVSALTGASVGATFATLFAQVLASTVNVPQDAVARAECEAELLTGGAQ</sequence>
<dbReference type="PROSITE" id="PS51419">
    <property type="entry name" value="RAB"/>
    <property type="match status" value="1"/>
</dbReference>